<evidence type="ECO:0008006" key="3">
    <source>
        <dbReference type="Google" id="ProtNLM"/>
    </source>
</evidence>
<proteinExistence type="predicted"/>
<protein>
    <recommendedName>
        <fullName evidence="3">Mannosyl-glycoprotein endo-beta-N-acetylglucosamidase-like domain-containing protein</fullName>
    </recommendedName>
</protein>
<reference evidence="1 2" key="1">
    <citation type="journal article" date="2016" name="Nat. Commun.">
        <title>Thousands of microbial genomes shed light on interconnected biogeochemical processes in an aquifer system.</title>
        <authorList>
            <person name="Anantharaman K."/>
            <person name="Brown C.T."/>
            <person name="Hug L.A."/>
            <person name="Sharon I."/>
            <person name="Castelle C.J."/>
            <person name="Probst A.J."/>
            <person name="Thomas B.C."/>
            <person name="Singh A."/>
            <person name="Wilkins M.J."/>
            <person name="Karaoz U."/>
            <person name="Brodie E.L."/>
            <person name="Williams K.H."/>
            <person name="Hubbard S.S."/>
            <person name="Banfield J.F."/>
        </authorList>
    </citation>
    <scope>NUCLEOTIDE SEQUENCE [LARGE SCALE GENOMIC DNA]</scope>
</reference>
<organism evidence="1 2">
    <name type="scientific">Candidatus Shapirobacteria bacterium RBG_13_44_7</name>
    <dbReference type="NCBI Taxonomy" id="1802149"/>
    <lineage>
        <taxon>Bacteria</taxon>
        <taxon>Candidatus Shapironibacteriota</taxon>
    </lineage>
</organism>
<evidence type="ECO:0000313" key="2">
    <source>
        <dbReference type="Proteomes" id="UP000185874"/>
    </source>
</evidence>
<sequence length="214" mass="23961">MKSQMERLVALFARVVFGLVLLGVFGFWGCWEIGGILGAKKDLGLVSVPWLYRSDGVVVGESGDGGEEMELNGEVVGKDARVEIARRYLEKYKSPLLPYAQMVVDLADLYKFDYYWILAIGQQESNLCKKIPADSYNCWGYGINSAGTLRFDSYEAALKSYAEYLDREYFEKGRTTAESIMKKYCPHSNGSWAYGVNHFIEEIESGSFDPSVGG</sequence>
<dbReference type="Proteomes" id="UP000185874">
    <property type="component" value="Unassembled WGS sequence"/>
</dbReference>
<accession>A0A1F7SMA8</accession>
<gene>
    <name evidence="1" type="ORF">A3K55_00290</name>
</gene>
<evidence type="ECO:0000313" key="1">
    <source>
        <dbReference type="EMBL" id="OGL54344.1"/>
    </source>
</evidence>
<comment type="caution">
    <text evidence="1">The sequence shown here is derived from an EMBL/GenBank/DDBJ whole genome shotgun (WGS) entry which is preliminary data.</text>
</comment>
<name>A0A1F7SMA8_9BACT</name>
<dbReference type="EMBL" id="MGDJ01000003">
    <property type="protein sequence ID" value="OGL54344.1"/>
    <property type="molecule type" value="Genomic_DNA"/>
</dbReference>
<dbReference type="AlphaFoldDB" id="A0A1F7SMA8"/>